<dbReference type="GO" id="GO:0006412">
    <property type="term" value="P:translation"/>
    <property type="evidence" value="ECO:0007669"/>
    <property type="project" value="InterPro"/>
</dbReference>
<dbReference type="HAMAP" id="MF_01306_B">
    <property type="entry name" value="Ribosomal_uS4_B"/>
    <property type="match status" value="1"/>
</dbReference>
<keyword evidence="3" id="KW-0694">RNA-binding</keyword>
<dbReference type="InterPro" id="IPR036986">
    <property type="entry name" value="S4_RNA-bd_sf"/>
</dbReference>
<dbReference type="GO" id="GO:0003735">
    <property type="term" value="F:structural constituent of ribosome"/>
    <property type="evidence" value="ECO:0007669"/>
    <property type="project" value="InterPro"/>
</dbReference>
<evidence type="ECO:0000259" key="6">
    <source>
        <dbReference type="SMART" id="SM00363"/>
    </source>
</evidence>
<dbReference type="InterPro" id="IPR002942">
    <property type="entry name" value="S4_RNA-bd"/>
</dbReference>
<dbReference type="GO" id="GO:0015935">
    <property type="term" value="C:small ribosomal subunit"/>
    <property type="evidence" value="ECO:0007669"/>
    <property type="project" value="InterPro"/>
</dbReference>
<accession>A0A0F9Q053</accession>
<evidence type="ECO:0000256" key="5">
    <source>
        <dbReference type="ARBA" id="ARBA00023274"/>
    </source>
</evidence>
<keyword evidence="5" id="KW-0687">Ribonucleoprotein</keyword>
<dbReference type="InterPro" id="IPR001912">
    <property type="entry name" value="Ribosomal_uS4_N"/>
</dbReference>
<evidence type="ECO:0000256" key="1">
    <source>
        <dbReference type="ARBA" id="ARBA00007465"/>
    </source>
</evidence>
<sequence length="208" mass="24632">MPRHRDSVCRLCRAEKTKLFLKGSKCLNEKCPVERRPYPPGEHGRARRRILGYGLQLREKQKLKRYYGMSEKQFRIFFQRAERKRGITGENLLAMLERRLDSVIFVIGFSHSRDHARQLITHGHFRVNGRKVDIPSFLVNKGDVVSFREKAMKHEELKAIVESNKSKTVPGWIEVYWEKMQAKIRSFPVREDITFPVEERMVVELYSK</sequence>
<evidence type="ECO:0000313" key="8">
    <source>
        <dbReference type="EMBL" id="KKM98817.1"/>
    </source>
</evidence>
<evidence type="ECO:0000256" key="4">
    <source>
        <dbReference type="ARBA" id="ARBA00022980"/>
    </source>
</evidence>
<keyword evidence="4" id="KW-0689">Ribosomal protein</keyword>
<comment type="similarity">
    <text evidence="1">Belongs to the universal ribosomal protein uS4 family.</text>
</comment>
<name>A0A0F9Q053_9ZZZZ</name>
<dbReference type="PANTHER" id="PTHR11831">
    <property type="entry name" value="30S 40S RIBOSOMAL PROTEIN"/>
    <property type="match status" value="1"/>
</dbReference>
<dbReference type="AlphaFoldDB" id="A0A0F9Q053"/>
<dbReference type="PROSITE" id="PS50889">
    <property type="entry name" value="S4"/>
    <property type="match status" value="1"/>
</dbReference>
<evidence type="ECO:0000259" key="7">
    <source>
        <dbReference type="SMART" id="SM01390"/>
    </source>
</evidence>
<dbReference type="GO" id="GO:0042274">
    <property type="term" value="P:ribosomal small subunit biogenesis"/>
    <property type="evidence" value="ECO:0007669"/>
    <property type="project" value="TreeGrafter"/>
</dbReference>
<dbReference type="Pfam" id="PF00163">
    <property type="entry name" value="Ribosomal_S4"/>
    <property type="match status" value="1"/>
</dbReference>
<dbReference type="Pfam" id="PF01479">
    <property type="entry name" value="S4"/>
    <property type="match status" value="1"/>
</dbReference>
<dbReference type="PANTHER" id="PTHR11831:SF4">
    <property type="entry name" value="SMALL RIBOSOMAL SUBUNIT PROTEIN US4M"/>
    <property type="match status" value="1"/>
</dbReference>
<protein>
    <submittedName>
        <fullName evidence="8">Uncharacterized protein</fullName>
    </submittedName>
</protein>
<dbReference type="InterPro" id="IPR005709">
    <property type="entry name" value="Ribosomal_uS4_bac-type"/>
</dbReference>
<comment type="caution">
    <text evidence="8">The sequence shown here is derived from an EMBL/GenBank/DDBJ whole genome shotgun (WGS) entry which is preliminary data.</text>
</comment>
<dbReference type="EMBL" id="LAZR01005574">
    <property type="protein sequence ID" value="KKM98817.1"/>
    <property type="molecule type" value="Genomic_DNA"/>
</dbReference>
<dbReference type="Gene3D" id="3.10.290.10">
    <property type="entry name" value="RNA-binding S4 domain"/>
    <property type="match status" value="1"/>
</dbReference>
<dbReference type="NCBIfam" id="TIGR01017">
    <property type="entry name" value="rpsD_bact"/>
    <property type="match status" value="1"/>
</dbReference>
<keyword evidence="2" id="KW-0699">rRNA-binding</keyword>
<gene>
    <name evidence="8" type="ORF">LCGC14_1154080</name>
</gene>
<proteinExistence type="inferred from homology"/>
<dbReference type="SMART" id="SM00363">
    <property type="entry name" value="S4"/>
    <property type="match status" value="1"/>
</dbReference>
<dbReference type="NCBIfam" id="NF003717">
    <property type="entry name" value="PRK05327.1"/>
    <property type="match status" value="1"/>
</dbReference>
<dbReference type="InterPro" id="IPR022801">
    <property type="entry name" value="Ribosomal_uS4"/>
</dbReference>
<organism evidence="8">
    <name type="scientific">marine sediment metagenome</name>
    <dbReference type="NCBI Taxonomy" id="412755"/>
    <lineage>
        <taxon>unclassified sequences</taxon>
        <taxon>metagenomes</taxon>
        <taxon>ecological metagenomes</taxon>
    </lineage>
</organism>
<dbReference type="SMART" id="SM01390">
    <property type="entry name" value="Ribosomal_S4"/>
    <property type="match status" value="1"/>
</dbReference>
<evidence type="ECO:0000256" key="3">
    <source>
        <dbReference type="ARBA" id="ARBA00022884"/>
    </source>
</evidence>
<dbReference type="FunFam" id="3.10.290.10:FF:000001">
    <property type="entry name" value="30S ribosomal protein S4"/>
    <property type="match status" value="1"/>
</dbReference>
<dbReference type="GO" id="GO:0019843">
    <property type="term" value="F:rRNA binding"/>
    <property type="evidence" value="ECO:0007669"/>
    <property type="project" value="UniProtKB-KW"/>
</dbReference>
<evidence type="ECO:0000256" key="2">
    <source>
        <dbReference type="ARBA" id="ARBA00022730"/>
    </source>
</evidence>
<dbReference type="CDD" id="cd00165">
    <property type="entry name" value="S4"/>
    <property type="match status" value="1"/>
</dbReference>
<dbReference type="SUPFAM" id="SSF55174">
    <property type="entry name" value="Alpha-L RNA-binding motif"/>
    <property type="match status" value="1"/>
</dbReference>
<reference evidence="8" key="1">
    <citation type="journal article" date="2015" name="Nature">
        <title>Complex archaea that bridge the gap between prokaryotes and eukaryotes.</title>
        <authorList>
            <person name="Spang A."/>
            <person name="Saw J.H."/>
            <person name="Jorgensen S.L."/>
            <person name="Zaremba-Niedzwiedzka K."/>
            <person name="Martijn J."/>
            <person name="Lind A.E."/>
            <person name="van Eijk R."/>
            <person name="Schleper C."/>
            <person name="Guy L."/>
            <person name="Ettema T.J."/>
        </authorList>
    </citation>
    <scope>NUCLEOTIDE SEQUENCE</scope>
</reference>
<feature type="domain" description="RNA-binding S4" evidence="6">
    <location>
        <begin position="98"/>
        <end position="165"/>
    </location>
</feature>
<dbReference type="Gene3D" id="1.10.1050.10">
    <property type="entry name" value="Ribosomal Protein S4 Delta 41, Chain A, domain 1"/>
    <property type="match status" value="1"/>
</dbReference>
<feature type="domain" description="Small ribosomal subunit protein uS4 N-terminal" evidence="7">
    <location>
        <begin position="3"/>
        <end position="97"/>
    </location>
</feature>